<sequence length="189" mass="20454">MVRVVLAAIVGGFLMFVWGAVSHMVLPFERDALKPLPNEAAVVASLGSNVDRPGMYYFPWLDFANATPEQQDAWKQRLAGGPSGLMIYRPNGGEAMSPRQLVTEFVSNVFAALFGALLLVQLGGGVGRRVLSMAAIGVAAWLSISVSQWTWYGFSTSFLLGDLADQFGGWLLAGIGMSLLIKPRRVRSF</sequence>
<keyword evidence="1" id="KW-0812">Transmembrane</keyword>
<keyword evidence="1" id="KW-0472">Membrane</keyword>
<comment type="caution">
    <text evidence="2">The sequence shown here is derived from an EMBL/GenBank/DDBJ whole genome shotgun (WGS) entry which is preliminary data.</text>
</comment>
<evidence type="ECO:0000313" key="3">
    <source>
        <dbReference type="Proteomes" id="UP000550401"/>
    </source>
</evidence>
<feature type="transmembrane region" description="Helical" evidence="1">
    <location>
        <begin position="105"/>
        <end position="123"/>
    </location>
</feature>
<keyword evidence="1" id="KW-1133">Transmembrane helix</keyword>
<evidence type="ECO:0000313" key="2">
    <source>
        <dbReference type="EMBL" id="MBA8887065.1"/>
    </source>
</evidence>
<dbReference type="RefSeq" id="WP_182530169.1">
    <property type="nucleotide sequence ID" value="NZ_JACGXL010000002.1"/>
</dbReference>
<name>A0A839ETI6_9GAMM</name>
<organism evidence="2 3">
    <name type="scientific">Dokdonella fugitiva</name>
    <dbReference type="NCBI Taxonomy" id="328517"/>
    <lineage>
        <taxon>Bacteria</taxon>
        <taxon>Pseudomonadati</taxon>
        <taxon>Pseudomonadota</taxon>
        <taxon>Gammaproteobacteria</taxon>
        <taxon>Lysobacterales</taxon>
        <taxon>Rhodanobacteraceae</taxon>
        <taxon>Dokdonella</taxon>
    </lineage>
</organism>
<dbReference type="EMBL" id="JACGXL010000002">
    <property type="protein sequence ID" value="MBA8887065.1"/>
    <property type="molecule type" value="Genomic_DNA"/>
</dbReference>
<evidence type="ECO:0000256" key="1">
    <source>
        <dbReference type="SAM" id="Phobius"/>
    </source>
</evidence>
<dbReference type="Proteomes" id="UP000550401">
    <property type="component" value="Unassembled WGS sequence"/>
</dbReference>
<protein>
    <submittedName>
        <fullName evidence="2">Uncharacterized protein</fullName>
    </submittedName>
</protein>
<keyword evidence="3" id="KW-1185">Reference proteome</keyword>
<proteinExistence type="predicted"/>
<reference evidence="2 3" key="1">
    <citation type="submission" date="2020-07" db="EMBL/GenBank/DDBJ databases">
        <title>Genomic Encyclopedia of Type Strains, Phase IV (KMG-V): Genome sequencing to study the core and pangenomes of soil and plant-associated prokaryotes.</title>
        <authorList>
            <person name="Whitman W."/>
        </authorList>
    </citation>
    <scope>NUCLEOTIDE SEQUENCE [LARGE SCALE GENOMIC DNA]</scope>
    <source>
        <strain evidence="2 3">RH2WT43</strain>
    </source>
</reference>
<dbReference type="AlphaFoldDB" id="A0A839ETI6"/>
<gene>
    <name evidence="2" type="ORF">FHW12_001279</name>
</gene>
<accession>A0A839ETI6</accession>
<feature type="transmembrane region" description="Helical" evidence="1">
    <location>
        <begin position="163"/>
        <end position="181"/>
    </location>
</feature>
<feature type="transmembrane region" description="Helical" evidence="1">
    <location>
        <begin position="130"/>
        <end position="151"/>
    </location>
</feature>